<evidence type="ECO:0000313" key="1">
    <source>
        <dbReference type="EMBL" id="SVE62423.1"/>
    </source>
</evidence>
<dbReference type="AlphaFoldDB" id="A0A383F177"/>
<name>A0A383F177_9ZZZZ</name>
<gene>
    <name evidence="1" type="ORF">METZ01_LOCUS515277</name>
</gene>
<sequence length="109" mass="12203">MKKTKVKSSFISLLLLVAGSLASASAEPTKDFDKFRKVLVSPTVNTPEYFQGFGGFCGWPKVVCLQNGDLFVSFQAGYWHASWPTPLDFPPDYLKQMTSANPVLKEWHE</sequence>
<organism evidence="1">
    <name type="scientific">marine metagenome</name>
    <dbReference type="NCBI Taxonomy" id="408172"/>
    <lineage>
        <taxon>unclassified sequences</taxon>
        <taxon>metagenomes</taxon>
        <taxon>ecological metagenomes</taxon>
    </lineage>
</organism>
<proteinExistence type="predicted"/>
<protein>
    <submittedName>
        <fullName evidence="1">Uncharacterized protein</fullName>
    </submittedName>
</protein>
<accession>A0A383F177</accession>
<reference evidence="1" key="1">
    <citation type="submission" date="2018-05" db="EMBL/GenBank/DDBJ databases">
        <authorList>
            <person name="Lanie J.A."/>
            <person name="Ng W.-L."/>
            <person name="Kazmierczak K.M."/>
            <person name="Andrzejewski T.M."/>
            <person name="Davidsen T.M."/>
            <person name="Wayne K.J."/>
            <person name="Tettelin H."/>
            <person name="Glass J.I."/>
            <person name="Rusch D."/>
            <person name="Podicherti R."/>
            <person name="Tsui H.-C.T."/>
            <person name="Winkler M.E."/>
        </authorList>
    </citation>
    <scope>NUCLEOTIDE SEQUENCE</scope>
</reference>
<dbReference type="EMBL" id="UINC01230338">
    <property type="protein sequence ID" value="SVE62423.1"/>
    <property type="molecule type" value="Genomic_DNA"/>
</dbReference>
<feature type="non-terminal residue" evidence="1">
    <location>
        <position position="109"/>
    </location>
</feature>